<feature type="region of interest" description="Disordered" evidence="1">
    <location>
        <begin position="350"/>
        <end position="373"/>
    </location>
</feature>
<name>A0AAN7LPY7_TRANT</name>
<evidence type="ECO:0008006" key="4">
    <source>
        <dbReference type="Google" id="ProtNLM"/>
    </source>
</evidence>
<evidence type="ECO:0000256" key="1">
    <source>
        <dbReference type="SAM" id="MobiDB-lite"/>
    </source>
</evidence>
<comment type="caution">
    <text evidence="2">The sequence shown here is derived from an EMBL/GenBank/DDBJ whole genome shotgun (WGS) entry which is preliminary data.</text>
</comment>
<feature type="compositionally biased region" description="Polar residues" evidence="1">
    <location>
        <begin position="364"/>
        <end position="373"/>
    </location>
</feature>
<gene>
    <name evidence="2" type="ORF">SAY86_023438</name>
</gene>
<dbReference type="GO" id="GO:0005886">
    <property type="term" value="C:plasma membrane"/>
    <property type="evidence" value="ECO:0007669"/>
    <property type="project" value="InterPro"/>
</dbReference>
<dbReference type="Proteomes" id="UP001346149">
    <property type="component" value="Unassembled WGS sequence"/>
</dbReference>
<sequence>METLSFQRRPQPIRPTISCEINSYVHHRQELEEEEEDSFFELELSVPDSDPKIRGPLTTRSVSSNGVVERKPIAMMTREARMNPKCNLSQSKRKILPIESSFPRQSPSPISSFKSAQKSRASMFRKSKSSVSAGGVEKTVDLRDRGRTRSFFTLPIRWSKEIEVDPIPTRDSNMRDKKVASCTDISFPGKWKNSKLLSKELLHKYLGFVKPLYSKVSKGQASGVEVLASGGLSVSGTASSESGVPVVGLQGLAYTYRRRHLGKSKSGSASVTGILSPARKDDSLLQQKDGIEGAILHCKRSFSSSSSSSREDPINQEAQAAAPKLHESVFKFSEVAIDKIKANVNVCGDARGPTPISRTDEEGSPSNKSTKPFSTFQSLGIHIWRAVTTVRGLKPEDITVFTIFADCRKRV</sequence>
<dbReference type="Pfam" id="PF02458">
    <property type="entry name" value="Transferase"/>
    <property type="match status" value="1"/>
</dbReference>
<dbReference type="PANTHER" id="PTHR33929">
    <property type="entry name" value="MEMBRANE-ASSOCIATED KINASE REGULATOR 2-RELATED"/>
    <property type="match status" value="1"/>
</dbReference>
<dbReference type="EMBL" id="JAXQNO010000008">
    <property type="protein sequence ID" value="KAK4793003.1"/>
    <property type="molecule type" value="Genomic_DNA"/>
</dbReference>
<dbReference type="InterPro" id="IPR023213">
    <property type="entry name" value="CAT-like_dom_sf"/>
</dbReference>
<protein>
    <recommendedName>
        <fullName evidence="4">Membrane-associated kinase regulator 5</fullName>
    </recommendedName>
</protein>
<organism evidence="2 3">
    <name type="scientific">Trapa natans</name>
    <name type="common">Water chestnut</name>
    <dbReference type="NCBI Taxonomy" id="22666"/>
    <lineage>
        <taxon>Eukaryota</taxon>
        <taxon>Viridiplantae</taxon>
        <taxon>Streptophyta</taxon>
        <taxon>Embryophyta</taxon>
        <taxon>Tracheophyta</taxon>
        <taxon>Spermatophyta</taxon>
        <taxon>Magnoliopsida</taxon>
        <taxon>eudicotyledons</taxon>
        <taxon>Gunneridae</taxon>
        <taxon>Pentapetalae</taxon>
        <taxon>rosids</taxon>
        <taxon>malvids</taxon>
        <taxon>Myrtales</taxon>
        <taxon>Lythraceae</taxon>
        <taxon>Trapa</taxon>
    </lineage>
</organism>
<proteinExistence type="predicted"/>
<dbReference type="Gene3D" id="3.30.559.10">
    <property type="entry name" value="Chloramphenicol acetyltransferase-like domain"/>
    <property type="match status" value="1"/>
</dbReference>
<keyword evidence="3" id="KW-1185">Reference proteome</keyword>
<dbReference type="PANTHER" id="PTHR33929:SF4">
    <property type="entry name" value="MEMBRANE-ASSOCIATED KINASE REGULATOR 5"/>
    <property type="match status" value="1"/>
</dbReference>
<evidence type="ECO:0000313" key="3">
    <source>
        <dbReference type="Proteomes" id="UP001346149"/>
    </source>
</evidence>
<dbReference type="AlphaFoldDB" id="A0AAN7LPY7"/>
<reference evidence="2 3" key="1">
    <citation type="journal article" date="2023" name="Hortic Res">
        <title>Pangenome of water caltrop reveals structural variations and asymmetric subgenome divergence after allopolyploidization.</title>
        <authorList>
            <person name="Zhang X."/>
            <person name="Chen Y."/>
            <person name="Wang L."/>
            <person name="Yuan Y."/>
            <person name="Fang M."/>
            <person name="Shi L."/>
            <person name="Lu R."/>
            <person name="Comes H.P."/>
            <person name="Ma Y."/>
            <person name="Chen Y."/>
            <person name="Huang G."/>
            <person name="Zhou Y."/>
            <person name="Zheng Z."/>
            <person name="Qiu Y."/>
        </authorList>
    </citation>
    <scope>NUCLEOTIDE SEQUENCE [LARGE SCALE GENOMIC DNA]</scope>
    <source>
        <strain evidence="2">F231</strain>
    </source>
</reference>
<evidence type="ECO:0000313" key="2">
    <source>
        <dbReference type="EMBL" id="KAK4793003.1"/>
    </source>
</evidence>
<dbReference type="InterPro" id="IPR039619">
    <property type="entry name" value="MAKR2/5"/>
</dbReference>
<accession>A0AAN7LPY7</accession>